<sequence>MAPHAYRLADIGREGFDLVDRFCGGGTYNQGSKNQYNVPQKYAPVLSNENVIDCKKAAKKYEGVVITEFYKKKFVNQRF</sequence>
<gene>
    <name evidence="1" type="ORF">ACJRO7_032458</name>
</gene>
<reference evidence="1 2" key="1">
    <citation type="submission" date="2024-11" db="EMBL/GenBank/DDBJ databases">
        <title>Chromosome-level genome assembly of Eucalyptus globulus Labill. provides insights into its genome evolution.</title>
        <authorList>
            <person name="Li X."/>
        </authorList>
    </citation>
    <scope>NUCLEOTIDE SEQUENCE [LARGE SCALE GENOMIC DNA]</scope>
    <source>
        <strain evidence="1">CL2024</strain>
        <tissue evidence="1">Fresh tender leaves</tissue>
    </source>
</reference>
<evidence type="ECO:0000313" key="2">
    <source>
        <dbReference type="Proteomes" id="UP001634007"/>
    </source>
</evidence>
<organism evidence="1 2">
    <name type="scientific">Eucalyptus globulus</name>
    <name type="common">Tasmanian blue gum</name>
    <dbReference type="NCBI Taxonomy" id="34317"/>
    <lineage>
        <taxon>Eukaryota</taxon>
        <taxon>Viridiplantae</taxon>
        <taxon>Streptophyta</taxon>
        <taxon>Embryophyta</taxon>
        <taxon>Tracheophyta</taxon>
        <taxon>Spermatophyta</taxon>
        <taxon>Magnoliopsida</taxon>
        <taxon>eudicotyledons</taxon>
        <taxon>Gunneridae</taxon>
        <taxon>Pentapetalae</taxon>
        <taxon>rosids</taxon>
        <taxon>malvids</taxon>
        <taxon>Myrtales</taxon>
        <taxon>Myrtaceae</taxon>
        <taxon>Myrtoideae</taxon>
        <taxon>Eucalypteae</taxon>
        <taxon>Eucalyptus</taxon>
    </lineage>
</organism>
<dbReference type="Proteomes" id="UP001634007">
    <property type="component" value="Unassembled WGS sequence"/>
</dbReference>
<name>A0ABD3JNC4_EUCGL</name>
<dbReference type="PANTHER" id="PTHR33484">
    <property type="entry name" value="BNAC07G33360D PROTEIN"/>
    <property type="match status" value="1"/>
</dbReference>
<evidence type="ECO:0000313" key="1">
    <source>
        <dbReference type="EMBL" id="KAL3727718.1"/>
    </source>
</evidence>
<dbReference type="AlphaFoldDB" id="A0ABD3JNC4"/>
<protein>
    <submittedName>
        <fullName evidence="1">Uncharacterized protein</fullName>
    </submittedName>
</protein>
<keyword evidence="2" id="KW-1185">Reference proteome</keyword>
<proteinExistence type="predicted"/>
<dbReference type="PANTHER" id="PTHR33484:SF12">
    <property type="entry name" value="AP2_ERF DOMAIN-CONTAINING PROTEIN"/>
    <property type="match status" value="1"/>
</dbReference>
<accession>A0ABD3JNC4</accession>
<comment type="caution">
    <text evidence="1">The sequence shown here is derived from an EMBL/GenBank/DDBJ whole genome shotgun (WGS) entry which is preliminary data.</text>
</comment>
<dbReference type="EMBL" id="JBJKBG010000008">
    <property type="protein sequence ID" value="KAL3727718.1"/>
    <property type="molecule type" value="Genomic_DNA"/>
</dbReference>